<dbReference type="PROSITE" id="PS51192">
    <property type="entry name" value="HELICASE_ATP_BIND_1"/>
    <property type="match status" value="1"/>
</dbReference>
<protein>
    <submittedName>
        <fullName evidence="6">Ski2-like helicase</fullName>
    </submittedName>
</protein>
<dbReference type="GO" id="GO:0016787">
    <property type="term" value="F:hydrolase activity"/>
    <property type="evidence" value="ECO:0007669"/>
    <property type="project" value="UniProtKB-KW"/>
</dbReference>
<name>A0A8G2I1A6_STAAU</name>
<comment type="caution">
    <text evidence="6">The sequence shown here is derived from an EMBL/GenBank/DDBJ whole genome shotgun (WGS) entry which is preliminary data.</text>
</comment>
<dbReference type="SUPFAM" id="SSF52540">
    <property type="entry name" value="P-loop containing nucleoside triphosphate hydrolases"/>
    <property type="match status" value="1"/>
</dbReference>
<dbReference type="InterPro" id="IPR050474">
    <property type="entry name" value="Hel308_SKI2-like"/>
</dbReference>
<proteinExistence type="predicted"/>
<sequence>MYNGKNNNIIAVLTQERYLRLLQKHSKLKFDHLIIDEAHNILDTENSYDSRSILLAALIVLSKEINANTFLYFLTPIINCPDNLLPKYINISPKNHVIDEIVKSEMYYFYDLNKKSSYIYEQYLNKFFLIKNNHYINEVDVIKNNHSNKNIVYLNKPKLVQNFALKLAKNLDDINNKAIDRAIEDLKKFVHTDYDLINCLKKGIVYHHGSVPENVRKYIEYLYNEEPAIKYIVTTSTLLEGVNLPATSLFILEPRKGRKNLNASNFKNLVGRVCRFNEIFNNSSGDLAYLLPKIHIIKGEYCSSKFNIKNFANNVIYIEKERKDIVENPLLRNNQNENKELKEKANEFLTNISDNRILKGKIAKTFIGKSMFRNNIKSINILKYEYDISEKIEQINEIANINQLLEVIDDLFIRYIEENSNYDMLKRLKYKKARNFYSMLYDWRINKNPLYKGVYSIVSYWEKNEENLVYVGKWGDETRYGYNKFWTRINTKSKEQLINLAIVRLKEEYDFIDNELIKYIEVLFENNVLSTGFYELLKYGTNNQNEILLINFGFSFDLIILLRKYVKYINFNYNEKEVSINKNILKKMLINKENTILINKLKNFV</sequence>
<evidence type="ECO:0000313" key="7">
    <source>
        <dbReference type="Proteomes" id="UP000254224"/>
    </source>
</evidence>
<evidence type="ECO:0000256" key="3">
    <source>
        <dbReference type="ARBA" id="ARBA00022806"/>
    </source>
</evidence>
<dbReference type="AlphaFoldDB" id="A0A8G2I1A6"/>
<evidence type="ECO:0000256" key="1">
    <source>
        <dbReference type="ARBA" id="ARBA00022741"/>
    </source>
</evidence>
<dbReference type="SMART" id="SM00490">
    <property type="entry name" value="HELICc"/>
    <property type="match status" value="1"/>
</dbReference>
<dbReference type="GO" id="GO:0005524">
    <property type="term" value="F:ATP binding"/>
    <property type="evidence" value="ECO:0007669"/>
    <property type="project" value="UniProtKB-KW"/>
</dbReference>
<feature type="domain" description="Helicase ATP-binding" evidence="5">
    <location>
        <begin position="1"/>
        <end position="77"/>
    </location>
</feature>
<accession>A0A8G2I1A6</accession>
<reference evidence="6 7" key="1">
    <citation type="submission" date="2018-06" db="EMBL/GenBank/DDBJ databases">
        <authorList>
            <consortium name="Pathogen Informatics"/>
            <person name="Doyle S."/>
        </authorList>
    </citation>
    <scope>NUCLEOTIDE SEQUENCE [LARGE SCALE GENOMIC DNA]</scope>
    <source>
        <strain evidence="6 7">NCTC7972</strain>
    </source>
</reference>
<dbReference type="PANTHER" id="PTHR47961:SF6">
    <property type="entry name" value="DNA-DIRECTED DNA POLYMERASE"/>
    <property type="match status" value="1"/>
</dbReference>
<dbReference type="InterPro" id="IPR014001">
    <property type="entry name" value="Helicase_ATP-bd"/>
</dbReference>
<gene>
    <name evidence="6" type="ORF">NCTC7972_01883</name>
</gene>
<dbReference type="InterPro" id="IPR027417">
    <property type="entry name" value="P-loop_NTPase"/>
</dbReference>
<dbReference type="GO" id="GO:0004386">
    <property type="term" value="F:helicase activity"/>
    <property type="evidence" value="ECO:0007669"/>
    <property type="project" value="UniProtKB-KW"/>
</dbReference>
<evidence type="ECO:0000256" key="2">
    <source>
        <dbReference type="ARBA" id="ARBA00022801"/>
    </source>
</evidence>
<dbReference type="RefSeq" id="WP_258814942.1">
    <property type="nucleotide sequence ID" value="NZ_UHAI01000002.1"/>
</dbReference>
<dbReference type="Gene3D" id="3.40.50.300">
    <property type="entry name" value="P-loop containing nucleotide triphosphate hydrolases"/>
    <property type="match status" value="1"/>
</dbReference>
<keyword evidence="3 6" id="KW-0347">Helicase</keyword>
<keyword evidence="4" id="KW-0067">ATP-binding</keyword>
<evidence type="ECO:0000256" key="4">
    <source>
        <dbReference type="ARBA" id="ARBA00022840"/>
    </source>
</evidence>
<keyword evidence="1" id="KW-0547">Nucleotide-binding</keyword>
<dbReference type="InterPro" id="IPR001650">
    <property type="entry name" value="Helicase_C-like"/>
</dbReference>
<dbReference type="Proteomes" id="UP000254224">
    <property type="component" value="Unassembled WGS sequence"/>
</dbReference>
<organism evidence="6 7">
    <name type="scientific">Staphylococcus aureus</name>
    <dbReference type="NCBI Taxonomy" id="1280"/>
    <lineage>
        <taxon>Bacteria</taxon>
        <taxon>Bacillati</taxon>
        <taxon>Bacillota</taxon>
        <taxon>Bacilli</taxon>
        <taxon>Bacillales</taxon>
        <taxon>Staphylococcaceae</taxon>
        <taxon>Staphylococcus</taxon>
    </lineage>
</organism>
<dbReference type="EMBL" id="UHAI01000002">
    <property type="protein sequence ID" value="SUK18340.1"/>
    <property type="molecule type" value="Genomic_DNA"/>
</dbReference>
<evidence type="ECO:0000259" key="5">
    <source>
        <dbReference type="PROSITE" id="PS51192"/>
    </source>
</evidence>
<keyword evidence="2" id="KW-0378">Hydrolase</keyword>
<dbReference type="PANTHER" id="PTHR47961">
    <property type="entry name" value="DNA POLYMERASE THETA, PUTATIVE (AFU_ORTHOLOGUE AFUA_1G05260)-RELATED"/>
    <property type="match status" value="1"/>
</dbReference>
<evidence type="ECO:0000313" key="6">
    <source>
        <dbReference type="EMBL" id="SUK18340.1"/>
    </source>
</evidence>